<keyword evidence="3" id="KW-0677">Repeat</keyword>
<keyword evidence="4" id="KW-0012">Acyltransferase</keyword>
<evidence type="ECO:0000256" key="2">
    <source>
        <dbReference type="ARBA" id="ARBA00022679"/>
    </source>
</evidence>
<dbReference type="RefSeq" id="WP_305174505.1">
    <property type="nucleotide sequence ID" value="NZ_JAUUDS010000014.1"/>
</dbReference>
<dbReference type="SUPFAM" id="SSF51161">
    <property type="entry name" value="Trimeric LpxA-like enzymes"/>
    <property type="match status" value="1"/>
</dbReference>
<reference evidence="5 6" key="1">
    <citation type="submission" date="2023-07" db="EMBL/GenBank/DDBJ databases">
        <authorList>
            <person name="Kim M.K."/>
        </authorList>
    </citation>
    <scope>NUCLEOTIDE SEQUENCE [LARGE SCALE GENOMIC DNA]</scope>
    <source>
        <strain evidence="5 6">KR1UV-12</strain>
    </source>
</reference>
<comment type="similarity">
    <text evidence="1">Belongs to the transferase hexapeptide repeat family.</text>
</comment>
<keyword evidence="2" id="KW-0808">Transferase</keyword>
<evidence type="ECO:0000256" key="4">
    <source>
        <dbReference type="ARBA" id="ARBA00023315"/>
    </source>
</evidence>
<sequence>MLREKIQQYRARTRALATHPGLWLGKAATVSDSRFEAQNRIGDHAHVAHSSLGRYSYVGPRCIVSHADIGRFCAVAPDAIIGTGGHPIGANASIHPLFYLHRPAIGWDFVERDQASEYARTRIGHDVWIGAKAVVRDGVTIGNGAVVGAGAVVVHDLAPYGIYVGVPARLLRFRYAEDIVAQLEAHGWWDRDPAWLLANAAAFADVGSLLARLATDPHQS</sequence>
<evidence type="ECO:0000313" key="5">
    <source>
        <dbReference type="EMBL" id="MDP1028793.1"/>
    </source>
</evidence>
<evidence type="ECO:0000313" key="6">
    <source>
        <dbReference type="Proteomes" id="UP001230685"/>
    </source>
</evidence>
<protein>
    <submittedName>
        <fullName evidence="5">DapH/DapD/GlmU-related protein</fullName>
    </submittedName>
</protein>
<dbReference type="Proteomes" id="UP001230685">
    <property type="component" value="Unassembled WGS sequence"/>
</dbReference>
<dbReference type="PROSITE" id="PS00101">
    <property type="entry name" value="HEXAPEP_TRANSFERASES"/>
    <property type="match status" value="1"/>
</dbReference>
<dbReference type="PANTHER" id="PTHR43300">
    <property type="entry name" value="ACETYLTRANSFERASE"/>
    <property type="match status" value="1"/>
</dbReference>
<accession>A0ABT9EQ69</accession>
<dbReference type="PANTHER" id="PTHR43300:SF11">
    <property type="entry name" value="ACETYLTRANSFERASE RV3034C-RELATED"/>
    <property type="match status" value="1"/>
</dbReference>
<dbReference type="Gene3D" id="2.160.10.10">
    <property type="entry name" value="Hexapeptide repeat proteins"/>
    <property type="match status" value="1"/>
</dbReference>
<name>A0ABT9EQ69_9SPHN</name>
<dbReference type="Pfam" id="PF00132">
    <property type="entry name" value="Hexapep"/>
    <property type="match status" value="1"/>
</dbReference>
<proteinExistence type="inferred from homology"/>
<keyword evidence="6" id="KW-1185">Reference proteome</keyword>
<dbReference type="EMBL" id="JAUUDS010000014">
    <property type="protein sequence ID" value="MDP1028793.1"/>
    <property type="molecule type" value="Genomic_DNA"/>
</dbReference>
<organism evidence="5 6">
    <name type="scientific">Sphingomonas aurea</name>
    <dbReference type="NCBI Taxonomy" id="3063994"/>
    <lineage>
        <taxon>Bacteria</taxon>
        <taxon>Pseudomonadati</taxon>
        <taxon>Pseudomonadota</taxon>
        <taxon>Alphaproteobacteria</taxon>
        <taxon>Sphingomonadales</taxon>
        <taxon>Sphingomonadaceae</taxon>
        <taxon>Sphingomonas</taxon>
    </lineage>
</organism>
<evidence type="ECO:0000256" key="3">
    <source>
        <dbReference type="ARBA" id="ARBA00022737"/>
    </source>
</evidence>
<gene>
    <name evidence="5" type="ORF">Q5H91_16340</name>
</gene>
<dbReference type="InterPro" id="IPR001451">
    <property type="entry name" value="Hexapep"/>
</dbReference>
<comment type="caution">
    <text evidence="5">The sequence shown here is derived from an EMBL/GenBank/DDBJ whole genome shotgun (WGS) entry which is preliminary data.</text>
</comment>
<dbReference type="InterPro" id="IPR050179">
    <property type="entry name" value="Trans_hexapeptide_repeat"/>
</dbReference>
<evidence type="ECO:0000256" key="1">
    <source>
        <dbReference type="ARBA" id="ARBA00007274"/>
    </source>
</evidence>
<dbReference type="InterPro" id="IPR018357">
    <property type="entry name" value="Hexapep_transf_CS"/>
</dbReference>
<dbReference type="InterPro" id="IPR011004">
    <property type="entry name" value="Trimer_LpxA-like_sf"/>
</dbReference>